<evidence type="ECO:0000256" key="2">
    <source>
        <dbReference type="ARBA" id="ARBA00022771"/>
    </source>
</evidence>
<dbReference type="Proteomes" id="UP001163850">
    <property type="component" value="Unassembled WGS sequence"/>
</dbReference>
<dbReference type="GO" id="GO:0008270">
    <property type="term" value="F:zinc ion binding"/>
    <property type="evidence" value="ECO:0007669"/>
    <property type="project" value="UniProtKB-KW"/>
</dbReference>
<keyword evidence="1" id="KW-0479">Metal-binding</keyword>
<accession>A0AA38PPP3</accession>
<evidence type="ECO:0000313" key="4">
    <source>
        <dbReference type="EMBL" id="KAJ3979395.1"/>
    </source>
</evidence>
<dbReference type="InterPro" id="IPR017907">
    <property type="entry name" value="Znf_RING_CS"/>
</dbReference>
<keyword evidence="3" id="KW-0862">Zinc</keyword>
<feature type="non-terminal residue" evidence="4">
    <location>
        <position position="1"/>
    </location>
</feature>
<gene>
    <name evidence="4" type="ORF">F5890DRAFT_1637448</name>
</gene>
<dbReference type="Gene3D" id="3.30.40.10">
    <property type="entry name" value="Zinc/RING finger domain, C3HC4 (zinc finger)"/>
    <property type="match status" value="1"/>
</dbReference>
<evidence type="ECO:0000313" key="5">
    <source>
        <dbReference type="Proteomes" id="UP001163850"/>
    </source>
</evidence>
<evidence type="ECO:0000256" key="3">
    <source>
        <dbReference type="ARBA" id="ARBA00022833"/>
    </source>
</evidence>
<keyword evidence="2" id="KW-0863">Zinc-finger</keyword>
<proteinExistence type="predicted"/>
<dbReference type="PROSITE" id="PS00518">
    <property type="entry name" value="ZF_RING_1"/>
    <property type="match status" value="1"/>
</dbReference>
<evidence type="ECO:0008006" key="6">
    <source>
        <dbReference type="Google" id="ProtNLM"/>
    </source>
</evidence>
<comment type="caution">
    <text evidence="4">The sequence shown here is derived from an EMBL/GenBank/DDBJ whole genome shotgun (WGS) entry which is preliminary data.</text>
</comment>
<name>A0AA38PPP3_9AGAR</name>
<dbReference type="InterPro" id="IPR013083">
    <property type="entry name" value="Znf_RING/FYVE/PHD"/>
</dbReference>
<reference evidence="4" key="1">
    <citation type="submission" date="2022-08" db="EMBL/GenBank/DDBJ databases">
        <authorList>
            <consortium name="DOE Joint Genome Institute"/>
            <person name="Min B."/>
            <person name="Riley R."/>
            <person name="Sierra-Patev S."/>
            <person name="Naranjo-Ortiz M."/>
            <person name="Looney B."/>
            <person name="Konkel Z."/>
            <person name="Slot J.C."/>
            <person name="Sakamoto Y."/>
            <person name="Steenwyk J.L."/>
            <person name="Rokas A."/>
            <person name="Carro J."/>
            <person name="Camarero S."/>
            <person name="Ferreira P."/>
            <person name="Molpeceres G."/>
            <person name="Ruiz-Duenas F.J."/>
            <person name="Serrano A."/>
            <person name="Henrissat B."/>
            <person name="Drula E."/>
            <person name="Hughes K.W."/>
            <person name="Mata J.L."/>
            <person name="Ishikawa N.K."/>
            <person name="Vargas-Isla R."/>
            <person name="Ushijima S."/>
            <person name="Smith C.A."/>
            <person name="Ahrendt S."/>
            <person name="Andreopoulos W."/>
            <person name="He G."/>
            <person name="Labutti K."/>
            <person name="Lipzen A."/>
            <person name="Ng V."/>
            <person name="Sandor L."/>
            <person name="Barry K."/>
            <person name="Martinez A.T."/>
            <person name="Xiao Y."/>
            <person name="Gibbons J.G."/>
            <person name="Terashima K."/>
            <person name="Hibbett D.S."/>
            <person name="Grigoriev I.V."/>
        </authorList>
    </citation>
    <scope>NUCLEOTIDE SEQUENCE</scope>
    <source>
        <strain evidence="4">TFB7829</strain>
    </source>
</reference>
<protein>
    <recommendedName>
        <fullName evidence="6">RING-type domain-containing protein</fullName>
    </recommendedName>
</protein>
<dbReference type="SUPFAM" id="SSF57850">
    <property type="entry name" value="RING/U-box"/>
    <property type="match status" value="1"/>
</dbReference>
<dbReference type="EMBL" id="MU802357">
    <property type="protein sequence ID" value="KAJ3979395.1"/>
    <property type="molecule type" value="Genomic_DNA"/>
</dbReference>
<evidence type="ECO:0000256" key="1">
    <source>
        <dbReference type="ARBA" id="ARBA00022723"/>
    </source>
</evidence>
<sequence length="210" mass="24016">TFPHIHRSALAAFCIHPRIICTFLSLPFHFLSAFVSAPSTMARSTTRKEPKPFTMVLRSQRSHVKRYNLRSQTLHLLPIANKRAVKRVPPVQRAPIRAHVRTSYKTRYEELKRVIDPFLTCHACERKVSQPLIPICGHAICTGCVRKNRVQALKDDFLARCGSSCNKLWLEAPAPGLLLEALVNCLEEEEVCSNERPPRLMDELIWPLCR</sequence>
<organism evidence="4 5">
    <name type="scientific">Lentinula detonsa</name>
    <dbReference type="NCBI Taxonomy" id="2804962"/>
    <lineage>
        <taxon>Eukaryota</taxon>
        <taxon>Fungi</taxon>
        <taxon>Dikarya</taxon>
        <taxon>Basidiomycota</taxon>
        <taxon>Agaricomycotina</taxon>
        <taxon>Agaricomycetes</taxon>
        <taxon>Agaricomycetidae</taxon>
        <taxon>Agaricales</taxon>
        <taxon>Marasmiineae</taxon>
        <taxon>Omphalotaceae</taxon>
        <taxon>Lentinula</taxon>
    </lineage>
</organism>
<dbReference type="AlphaFoldDB" id="A0AA38PPP3"/>